<comment type="caution">
    <text evidence="1">The sequence shown here is derived from an EMBL/GenBank/DDBJ whole genome shotgun (WGS) entry which is preliminary data.</text>
</comment>
<protein>
    <recommendedName>
        <fullName evidence="3">HEAT repeat domain-containing protein</fullName>
    </recommendedName>
</protein>
<evidence type="ECO:0000313" key="1">
    <source>
        <dbReference type="EMBL" id="TDB64661.1"/>
    </source>
</evidence>
<dbReference type="EMBL" id="SMJU01000007">
    <property type="protein sequence ID" value="TDB64661.1"/>
    <property type="molecule type" value="Genomic_DNA"/>
</dbReference>
<dbReference type="OrthoDB" id="707967at2"/>
<gene>
    <name evidence="1" type="ORF">EZE20_13420</name>
</gene>
<evidence type="ECO:0000313" key="2">
    <source>
        <dbReference type="Proteomes" id="UP000295706"/>
    </source>
</evidence>
<reference evidence="1 2" key="1">
    <citation type="submission" date="2019-02" db="EMBL/GenBank/DDBJ databases">
        <title>Arundinibacter roseus gen. nov., sp. nov., a new member of the family Cytophagaceae.</title>
        <authorList>
            <person name="Szuroczki S."/>
            <person name="Khayer B."/>
            <person name="Sproer C."/>
            <person name="Toumi M."/>
            <person name="Szabo A."/>
            <person name="Felfoldi T."/>
            <person name="Schumann P."/>
            <person name="Toth E."/>
        </authorList>
    </citation>
    <scope>NUCLEOTIDE SEQUENCE [LARGE SCALE GENOMIC DNA]</scope>
    <source>
        <strain evidence="1 2">DMA-k-7a</strain>
    </source>
</reference>
<dbReference type="Proteomes" id="UP000295706">
    <property type="component" value="Unassembled WGS sequence"/>
</dbReference>
<keyword evidence="2" id="KW-1185">Reference proteome</keyword>
<name>A0A4R4KDR0_9BACT</name>
<evidence type="ECO:0008006" key="3">
    <source>
        <dbReference type="Google" id="ProtNLM"/>
    </source>
</evidence>
<organism evidence="1 2">
    <name type="scientific">Arundinibacter roseus</name>
    <dbReference type="NCBI Taxonomy" id="2070510"/>
    <lineage>
        <taxon>Bacteria</taxon>
        <taxon>Pseudomonadati</taxon>
        <taxon>Bacteroidota</taxon>
        <taxon>Cytophagia</taxon>
        <taxon>Cytophagales</taxon>
        <taxon>Spirosomataceae</taxon>
        <taxon>Arundinibacter</taxon>
    </lineage>
</organism>
<proteinExistence type="predicted"/>
<sequence>MLNKELSHQYIRREISWEEFWERYSKDNVIFEGYLLHLCKKALAEQSADTIFEAMFIVHYFKDEPTDDTFLDILVACMAGRWHQQHEDLVHYYKGCFREKDIPVLMELVHFQPEYLEWDESRQLARKCIYAIEKINAEAASLAIKELVASEDETVRYYAQKVLDRN</sequence>
<dbReference type="RefSeq" id="WP_132118428.1">
    <property type="nucleotide sequence ID" value="NZ_SMJU01000007.1"/>
</dbReference>
<accession>A0A4R4KDR0</accession>
<dbReference type="AlphaFoldDB" id="A0A4R4KDR0"/>